<comment type="caution">
    <text evidence="4">The sequence shown here is derived from an EMBL/GenBank/DDBJ whole genome shotgun (WGS) entry which is preliminary data.</text>
</comment>
<evidence type="ECO:0000313" key="4">
    <source>
        <dbReference type="EMBL" id="ORX73709.1"/>
    </source>
</evidence>
<name>A0A1Y1WJJ1_9FUNG</name>
<evidence type="ECO:0000313" key="5">
    <source>
        <dbReference type="Proteomes" id="UP000193922"/>
    </source>
</evidence>
<protein>
    <recommendedName>
        <fullName evidence="3">DUF1279 domain-containing protein</fullName>
    </recommendedName>
</protein>
<dbReference type="RefSeq" id="XP_040746920.1">
    <property type="nucleotide sequence ID" value="XM_040889769.1"/>
</dbReference>
<evidence type="ECO:0000256" key="2">
    <source>
        <dbReference type="SAM" id="Phobius"/>
    </source>
</evidence>
<dbReference type="InterPro" id="IPR045866">
    <property type="entry name" value="FAM210A/B-like"/>
</dbReference>
<gene>
    <name evidence="4" type="ORF">DL89DRAFT_2842</name>
</gene>
<organism evidence="4 5">
    <name type="scientific">Linderina pennispora</name>
    <dbReference type="NCBI Taxonomy" id="61395"/>
    <lineage>
        <taxon>Eukaryota</taxon>
        <taxon>Fungi</taxon>
        <taxon>Fungi incertae sedis</taxon>
        <taxon>Zoopagomycota</taxon>
        <taxon>Kickxellomycotina</taxon>
        <taxon>Kickxellomycetes</taxon>
        <taxon>Kickxellales</taxon>
        <taxon>Kickxellaceae</taxon>
        <taxon>Linderina</taxon>
    </lineage>
</organism>
<proteinExistence type="predicted"/>
<feature type="domain" description="DUF1279" evidence="3">
    <location>
        <begin position="186"/>
        <end position="284"/>
    </location>
</feature>
<dbReference type="PANTHER" id="PTHR21377:SF0">
    <property type="entry name" value="PROTEIN FAM210B, MITOCHONDRIAL"/>
    <property type="match status" value="1"/>
</dbReference>
<feature type="compositionally biased region" description="Polar residues" evidence="1">
    <location>
        <begin position="121"/>
        <end position="141"/>
    </location>
</feature>
<sequence length="352" mass="37419">MQRVTRQLLASPSTHSQALRFAQHRLPAVLGSTPSPLLALRPGLGGVGSGIRSISNLPSARAAGSRHRQGLAAISALPSVVRGTHKPPFSAMPTPLSFFSLASKYSTTTARSAKMSSQYTISVPSTPGSHSGLTTPTSASSLAGARQFSTQKRDLSEKQSELDLEKGAAEEGAKANAEGDAKKPGKLRMMLQQYGRIAVVAYLVVSAIDLTLCVWAVWLGGDSLVFTINSYLGQYIPRLQKAAQRMEEGGDGGSDKWVTILIVGYAVHKCLTPLRAAVTAAILPWSARQAQRLGWTWLIPKGTPAGKTAVKSAAETPEQPETQVDSSSQNYTQAPSSPRLCPQFPNLGKKNF</sequence>
<dbReference type="OrthoDB" id="426386at2759"/>
<feature type="compositionally biased region" description="Basic and acidic residues" evidence="1">
    <location>
        <begin position="151"/>
        <end position="181"/>
    </location>
</feature>
<dbReference type="InterPro" id="IPR009688">
    <property type="entry name" value="FAM210A/B-like_dom"/>
</dbReference>
<feature type="region of interest" description="Disordered" evidence="1">
    <location>
        <begin position="121"/>
        <end position="181"/>
    </location>
</feature>
<evidence type="ECO:0000256" key="1">
    <source>
        <dbReference type="SAM" id="MobiDB-lite"/>
    </source>
</evidence>
<dbReference type="GeneID" id="63806417"/>
<accession>A0A1Y1WJJ1</accession>
<dbReference type="PANTHER" id="PTHR21377">
    <property type="entry name" value="PROTEIN FAM210B, MITOCHONDRIAL"/>
    <property type="match status" value="1"/>
</dbReference>
<dbReference type="Proteomes" id="UP000193922">
    <property type="component" value="Unassembled WGS sequence"/>
</dbReference>
<dbReference type="EMBL" id="MCFD01000001">
    <property type="protein sequence ID" value="ORX73709.1"/>
    <property type="molecule type" value="Genomic_DNA"/>
</dbReference>
<feature type="compositionally biased region" description="Polar residues" evidence="1">
    <location>
        <begin position="319"/>
        <end position="336"/>
    </location>
</feature>
<keyword evidence="2" id="KW-1133">Transmembrane helix</keyword>
<keyword evidence="5" id="KW-1185">Reference proteome</keyword>
<evidence type="ECO:0000259" key="3">
    <source>
        <dbReference type="Pfam" id="PF06916"/>
    </source>
</evidence>
<dbReference type="GO" id="GO:0005739">
    <property type="term" value="C:mitochondrion"/>
    <property type="evidence" value="ECO:0007669"/>
    <property type="project" value="TreeGrafter"/>
</dbReference>
<dbReference type="Pfam" id="PF06916">
    <property type="entry name" value="FAM210A-B_dom"/>
    <property type="match status" value="1"/>
</dbReference>
<reference evidence="4 5" key="1">
    <citation type="submission" date="2016-07" db="EMBL/GenBank/DDBJ databases">
        <title>Pervasive Adenine N6-methylation of Active Genes in Fungi.</title>
        <authorList>
            <consortium name="DOE Joint Genome Institute"/>
            <person name="Mondo S.J."/>
            <person name="Dannebaum R.O."/>
            <person name="Kuo R.C."/>
            <person name="Labutti K."/>
            <person name="Haridas S."/>
            <person name="Kuo A."/>
            <person name="Salamov A."/>
            <person name="Ahrendt S.R."/>
            <person name="Lipzen A."/>
            <person name="Sullivan W."/>
            <person name="Andreopoulos W.B."/>
            <person name="Clum A."/>
            <person name="Lindquist E."/>
            <person name="Daum C."/>
            <person name="Ramamoorthy G.K."/>
            <person name="Gryganskyi A."/>
            <person name="Culley D."/>
            <person name="Magnuson J.K."/>
            <person name="James T.Y."/>
            <person name="O'Malley M.A."/>
            <person name="Stajich J.E."/>
            <person name="Spatafora J.W."/>
            <person name="Visel A."/>
            <person name="Grigoriev I.V."/>
        </authorList>
    </citation>
    <scope>NUCLEOTIDE SEQUENCE [LARGE SCALE GENOMIC DNA]</scope>
    <source>
        <strain evidence="4 5">ATCC 12442</strain>
    </source>
</reference>
<dbReference type="AlphaFoldDB" id="A0A1Y1WJJ1"/>
<keyword evidence="2" id="KW-0472">Membrane</keyword>
<feature type="region of interest" description="Disordered" evidence="1">
    <location>
        <begin position="308"/>
        <end position="352"/>
    </location>
</feature>
<feature type="transmembrane region" description="Helical" evidence="2">
    <location>
        <begin position="197"/>
        <end position="218"/>
    </location>
</feature>
<keyword evidence="2" id="KW-0812">Transmembrane</keyword>